<reference evidence="1" key="1">
    <citation type="submission" date="2020-08" db="EMBL/GenBank/DDBJ databases">
        <title>Genome public.</title>
        <authorList>
            <person name="Liu C."/>
            <person name="Sun Q."/>
        </authorList>
    </citation>
    <scope>NUCLEOTIDE SEQUENCE</scope>
    <source>
        <strain evidence="1">BX5</strain>
    </source>
</reference>
<organism evidence="1 2">
    <name type="scientific">Flintibacter faecis</name>
    <dbReference type="NCBI Taxonomy" id="2763047"/>
    <lineage>
        <taxon>Bacteria</taxon>
        <taxon>Bacillati</taxon>
        <taxon>Bacillota</taxon>
        <taxon>Clostridia</taxon>
        <taxon>Eubacteriales</taxon>
        <taxon>Flintibacter</taxon>
    </lineage>
</organism>
<gene>
    <name evidence="1" type="ORF">H8S55_07610</name>
</gene>
<proteinExistence type="predicted"/>
<accession>A0A8J6IW65</accession>
<dbReference type="Proteomes" id="UP000602260">
    <property type="component" value="Unassembled WGS sequence"/>
</dbReference>
<evidence type="ECO:0000313" key="2">
    <source>
        <dbReference type="Proteomes" id="UP000602260"/>
    </source>
</evidence>
<evidence type="ECO:0000313" key="1">
    <source>
        <dbReference type="EMBL" id="MBC5717184.1"/>
    </source>
</evidence>
<dbReference type="EMBL" id="JACOPN010000004">
    <property type="protein sequence ID" value="MBC5717184.1"/>
    <property type="molecule type" value="Genomic_DNA"/>
</dbReference>
<protein>
    <submittedName>
        <fullName evidence="1">Uncharacterized protein</fullName>
    </submittedName>
</protein>
<name>A0A8J6IW65_9FIRM</name>
<sequence length="138" mass="16098">MYPPAVRRFWRCDHFFESILAQLIQVSQRQIPQGNQYVEVEILRKRSAGNRFRENRKQVHRSLRIVSGKGGSRMASKPELLHNQAADEIGQDFLFAYQRAVLLTLQRQGVLNEMQCRNCVQKLEEQIRNTGKSNSVKQ</sequence>
<comment type="caution">
    <text evidence="1">The sequence shown here is derived from an EMBL/GenBank/DDBJ whole genome shotgun (WGS) entry which is preliminary data.</text>
</comment>
<keyword evidence="2" id="KW-1185">Reference proteome</keyword>
<dbReference type="AlphaFoldDB" id="A0A8J6IW65"/>